<protein>
    <submittedName>
        <fullName evidence="1">Uncharacterized protein</fullName>
    </submittedName>
</protein>
<dbReference type="EnsemblMetazoa" id="Aqu2.1.29581_001">
    <property type="protein sequence ID" value="Aqu2.1.29581_001"/>
    <property type="gene ID" value="Aqu2.1.29581"/>
</dbReference>
<dbReference type="AlphaFoldDB" id="A0A1X7UPK9"/>
<proteinExistence type="predicted"/>
<organism evidence="1">
    <name type="scientific">Amphimedon queenslandica</name>
    <name type="common">Sponge</name>
    <dbReference type="NCBI Taxonomy" id="400682"/>
    <lineage>
        <taxon>Eukaryota</taxon>
        <taxon>Metazoa</taxon>
        <taxon>Porifera</taxon>
        <taxon>Demospongiae</taxon>
        <taxon>Heteroscleromorpha</taxon>
        <taxon>Haplosclerida</taxon>
        <taxon>Niphatidae</taxon>
        <taxon>Amphimedon</taxon>
    </lineage>
</organism>
<evidence type="ECO:0000313" key="1">
    <source>
        <dbReference type="EnsemblMetazoa" id="Aqu2.1.29581_001"/>
    </source>
</evidence>
<sequence>DNNTQQDEEKGRVQSDAPVAADGITSSENFSRQLLYSSNSFSVTWNDFLCNLNDQCPEILLYPHICSIGVHDVLP</sequence>
<name>A0A1X7UPK9_AMPQE</name>
<accession>A0A1X7UPK9</accession>
<reference evidence="1" key="1">
    <citation type="submission" date="2017-05" db="UniProtKB">
        <authorList>
            <consortium name="EnsemblMetazoa"/>
        </authorList>
    </citation>
    <scope>IDENTIFICATION</scope>
</reference>
<dbReference type="InParanoid" id="A0A1X7UPK9"/>